<sequence>MNDKGTSIDTTALILLKHVATNARQNRNIRTQSMPGPIAAKRRGRGSEIDDIRVWTYGDDIRTIDRNSTARTGVPHVKTFREEREHTTLLLADFRPAMQFGTRRAFMSVAAAEILALSGWRATDAGGRVGLLAIGGTEPLLIRARPSDRGMLAVISALLKAHAFSLDLQSAEPVLSLDTVLRIAAKALPRGGTIVLASNLDDRGDQFEDAVRLVLHRCDLKIACISDAFERSAPAGIFPFETRNGVRGVRFVSNKNPGRKRREEMLQQIERLGARIVEFYSESDPEEQINALDELHGRHG</sequence>
<protein>
    <submittedName>
        <fullName evidence="2">DUF58 domain-containing protein</fullName>
    </submittedName>
</protein>
<evidence type="ECO:0000259" key="1">
    <source>
        <dbReference type="Pfam" id="PF01882"/>
    </source>
</evidence>
<keyword evidence="3" id="KW-1185">Reference proteome</keyword>
<feature type="domain" description="DUF58" evidence="1">
    <location>
        <begin position="52"/>
        <end position="234"/>
    </location>
</feature>
<dbReference type="InterPro" id="IPR002881">
    <property type="entry name" value="DUF58"/>
</dbReference>
<dbReference type="Pfam" id="PF01882">
    <property type="entry name" value="DUF58"/>
    <property type="match status" value="1"/>
</dbReference>
<dbReference type="RefSeq" id="WP_106719094.1">
    <property type="nucleotide sequence ID" value="NZ_PGGN01000006.1"/>
</dbReference>
<accession>A0A2P7ALK6</accession>
<dbReference type="PANTHER" id="PTHR33608">
    <property type="entry name" value="BLL2464 PROTEIN"/>
    <property type="match status" value="1"/>
</dbReference>
<dbReference type="EMBL" id="PGGN01000006">
    <property type="protein sequence ID" value="PSH55089.1"/>
    <property type="molecule type" value="Genomic_DNA"/>
</dbReference>
<dbReference type="AlphaFoldDB" id="A0A2P7ALK6"/>
<evidence type="ECO:0000313" key="2">
    <source>
        <dbReference type="EMBL" id="PSH55089.1"/>
    </source>
</evidence>
<proteinExistence type="predicted"/>
<gene>
    <name evidence="2" type="ORF">CU100_23665</name>
</gene>
<dbReference type="OrthoDB" id="9776116at2"/>
<organism evidence="2 3">
    <name type="scientific">Phyllobacterium endophyticum</name>
    <dbReference type="NCBI Taxonomy" id="1149773"/>
    <lineage>
        <taxon>Bacteria</taxon>
        <taxon>Pseudomonadati</taxon>
        <taxon>Pseudomonadota</taxon>
        <taxon>Alphaproteobacteria</taxon>
        <taxon>Hyphomicrobiales</taxon>
        <taxon>Phyllobacteriaceae</taxon>
        <taxon>Phyllobacterium</taxon>
    </lineage>
</organism>
<comment type="caution">
    <text evidence="2">The sequence shown here is derived from an EMBL/GenBank/DDBJ whole genome shotgun (WGS) entry which is preliminary data.</text>
</comment>
<dbReference type="Proteomes" id="UP000241158">
    <property type="component" value="Unassembled WGS sequence"/>
</dbReference>
<evidence type="ECO:0000313" key="3">
    <source>
        <dbReference type="Proteomes" id="UP000241158"/>
    </source>
</evidence>
<name>A0A2P7ALK6_9HYPH</name>
<reference evidence="3" key="1">
    <citation type="submission" date="2017-11" db="EMBL/GenBank/DDBJ databases">
        <authorList>
            <person name="Kuznetsova I."/>
            <person name="Sazanova A."/>
            <person name="Chirak E."/>
            <person name="Safronova V."/>
            <person name="Willems A."/>
        </authorList>
    </citation>
    <scope>NUCLEOTIDE SEQUENCE [LARGE SCALE GENOMIC DNA]</scope>
    <source>
        <strain evidence="3">PEPV15</strain>
    </source>
</reference>
<dbReference type="PANTHER" id="PTHR33608:SF12">
    <property type="entry name" value="DUF58 DOMAIN-CONTAINING PROTEIN"/>
    <property type="match status" value="1"/>
</dbReference>